<proteinExistence type="predicted"/>
<gene>
    <name evidence="1" type="ORF">MtrunA17_Chr7g0224811</name>
</gene>
<dbReference type="AlphaFoldDB" id="A0A396GWW1"/>
<accession>A0A396GWW1</accession>
<name>A0A396GWW1_MEDTR</name>
<dbReference type="Proteomes" id="UP000265566">
    <property type="component" value="Chromosome 7"/>
</dbReference>
<dbReference type="Gramene" id="rna39120">
    <property type="protein sequence ID" value="RHN44938.1"/>
    <property type="gene ID" value="gene39120"/>
</dbReference>
<evidence type="ECO:0000313" key="1">
    <source>
        <dbReference type="EMBL" id="RHN44938.1"/>
    </source>
</evidence>
<protein>
    <submittedName>
        <fullName evidence="1">Uncharacterized protein</fullName>
    </submittedName>
</protein>
<organism evidence="1">
    <name type="scientific">Medicago truncatula</name>
    <name type="common">Barrel medic</name>
    <name type="synonym">Medicago tribuloides</name>
    <dbReference type="NCBI Taxonomy" id="3880"/>
    <lineage>
        <taxon>Eukaryota</taxon>
        <taxon>Viridiplantae</taxon>
        <taxon>Streptophyta</taxon>
        <taxon>Embryophyta</taxon>
        <taxon>Tracheophyta</taxon>
        <taxon>Spermatophyta</taxon>
        <taxon>Magnoliopsida</taxon>
        <taxon>eudicotyledons</taxon>
        <taxon>Gunneridae</taxon>
        <taxon>Pentapetalae</taxon>
        <taxon>rosids</taxon>
        <taxon>fabids</taxon>
        <taxon>Fabales</taxon>
        <taxon>Fabaceae</taxon>
        <taxon>Papilionoideae</taxon>
        <taxon>50 kb inversion clade</taxon>
        <taxon>NPAAA clade</taxon>
        <taxon>Hologalegina</taxon>
        <taxon>IRL clade</taxon>
        <taxon>Trifolieae</taxon>
        <taxon>Medicago</taxon>
    </lineage>
</organism>
<dbReference type="EMBL" id="PSQE01000007">
    <property type="protein sequence ID" value="RHN44938.1"/>
    <property type="molecule type" value="Genomic_DNA"/>
</dbReference>
<comment type="caution">
    <text evidence="1">The sequence shown here is derived from an EMBL/GenBank/DDBJ whole genome shotgun (WGS) entry which is preliminary data.</text>
</comment>
<reference evidence="1" key="1">
    <citation type="journal article" date="2018" name="Nat. Plants">
        <title>Whole-genome landscape of Medicago truncatula symbiotic genes.</title>
        <authorList>
            <person name="Pecrix Y."/>
            <person name="Gamas P."/>
            <person name="Carrere S."/>
        </authorList>
    </citation>
    <scope>NUCLEOTIDE SEQUENCE</scope>
    <source>
        <tissue evidence="1">Leaves</tissue>
    </source>
</reference>
<sequence length="59" mass="6751">MPLKSKPIQHSKLAVNILDLDVKLYVIDKDKALYQDQGKIMWKSTLYGSSIWNGILCTK</sequence>